<name>A0A7W3N1R9_9ACTN</name>
<accession>A0A7W3N1R9</accession>
<dbReference type="RefSeq" id="WP_182706996.1">
    <property type="nucleotide sequence ID" value="NZ_JACJII010000001.1"/>
</dbReference>
<evidence type="ECO:0000256" key="1">
    <source>
        <dbReference type="SAM" id="MobiDB-lite"/>
    </source>
</evidence>
<dbReference type="AlphaFoldDB" id="A0A7W3N1R9"/>
<proteinExistence type="predicted"/>
<dbReference type="EMBL" id="JACJII010000001">
    <property type="protein sequence ID" value="MBA9005945.1"/>
    <property type="molecule type" value="Genomic_DNA"/>
</dbReference>
<evidence type="ECO:0000313" key="3">
    <source>
        <dbReference type="Proteomes" id="UP000539313"/>
    </source>
</evidence>
<feature type="region of interest" description="Disordered" evidence="1">
    <location>
        <begin position="217"/>
        <end position="240"/>
    </location>
</feature>
<gene>
    <name evidence="2" type="ORF">HNR21_004827</name>
</gene>
<comment type="caution">
    <text evidence="2">The sequence shown here is derived from an EMBL/GenBank/DDBJ whole genome shotgun (WGS) entry which is preliminary data.</text>
</comment>
<reference evidence="2 3" key="1">
    <citation type="submission" date="2020-08" db="EMBL/GenBank/DDBJ databases">
        <title>Sequencing the genomes of 1000 actinobacteria strains.</title>
        <authorList>
            <person name="Klenk H.-P."/>
        </authorList>
    </citation>
    <scope>NUCLEOTIDE SEQUENCE [LARGE SCALE GENOMIC DNA]</scope>
    <source>
        <strain evidence="2 3">DSM 45823</strain>
    </source>
</reference>
<dbReference type="Proteomes" id="UP000539313">
    <property type="component" value="Unassembled WGS sequence"/>
</dbReference>
<feature type="compositionally biased region" description="Pro residues" evidence="1">
    <location>
        <begin position="226"/>
        <end position="240"/>
    </location>
</feature>
<keyword evidence="3" id="KW-1185">Reference proteome</keyword>
<sequence>MDWVIPVRVGEPAEELRFALRSIAAHAPHDRIWLVGYRPSWAVGVEHIPTRQTGTKYQNSTLAVRVACEHPDISDPFILSNDDIYVMRPIDRVPVLHRGPVRDVEVYYARRSSGAYLRGMRETRDLLASLGCPDPLSYELHVPMPVDKAGMLAALEVGKGLDVVHKRTLYGNLAGLGGWRAPDVKVIHAGGFPTSGTFLSTMPTSWRGAAGRFVRGRFTRPSPYEQTPPPVPPRRYPGRR</sequence>
<organism evidence="2 3">
    <name type="scientific">Thermomonospora cellulosilytica</name>
    <dbReference type="NCBI Taxonomy" id="1411118"/>
    <lineage>
        <taxon>Bacteria</taxon>
        <taxon>Bacillati</taxon>
        <taxon>Actinomycetota</taxon>
        <taxon>Actinomycetes</taxon>
        <taxon>Streptosporangiales</taxon>
        <taxon>Thermomonosporaceae</taxon>
        <taxon>Thermomonospora</taxon>
    </lineage>
</organism>
<evidence type="ECO:0000313" key="2">
    <source>
        <dbReference type="EMBL" id="MBA9005945.1"/>
    </source>
</evidence>
<protein>
    <submittedName>
        <fullName evidence="2">Uncharacterized protein</fullName>
    </submittedName>
</protein>